<dbReference type="CDD" id="cd02213">
    <property type="entry name" value="cupin_PMI_typeII_C"/>
    <property type="match status" value="1"/>
</dbReference>
<dbReference type="InterPro" id="IPR005835">
    <property type="entry name" value="NTP_transferase_dom"/>
</dbReference>
<dbReference type="Proteomes" id="UP000237647">
    <property type="component" value="Unassembled WGS sequence"/>
</dbReference>
<dbReference type="InterPro" id="IPR014710">
    <property type="entry name" value="RmlC-like_jellyroll"/>
</dbReference>
<dbReference type="CDD" id="cd02509">
    <property type="entry name" value="GDP-M1P_Guanylyltransferase"/>
    <property type="match status" value="1"/>
</dbReference>
<dbReference type="Gene3D" id="3.90.550.10">
    <property type="entry name" value="Spore Coat Polysaccharide Biosynthesis Protein SpsA, Chain A"/>
    <property type="match status" value="1"/>
</dbReference>
<comment type="caution">
    <text evidence="13">The sequence shown here is derived from an EMBL/GenBank/DDBJ whole genome shotgun (WGS) entry which is preliminary data.</text>
</comment>
<sequence length="472" mass="51632">MIQPVILCGGSGTRLWPLSREQMPKQFLRLTSSLSLLQQTLVRLEGLTTAPPIIMAHQAHRFLVAEQLREQAQQAQQARIVLEPEGRNTAPAIACAALLALEAGDDPLLLVLPADHAIGDETAFQKSVTRAVALAEQGYLVTFGVVPTHPETGYGYIACGEALGDGHKLSAFIEKPDSQRAAKLIEQGNTLWNSGMFLLRASSYLEQLERLQPQMLSACRDAVIRAQSDLDFLRLDEQAFTACASDSIDYAVMEHCENAAVIPLDAQWSDIGSFDALWSIGTPDEAGNVTRGDALLNATANSLVMAEHRLVATLGVADLIVVETPDSVLVAHRDRAQEVKQLVAMLTQAGRSEPCSSPEVHRPWGSFQAIDSGGRHQVKHITVKPGGRLSLQRHHHRAEHWVVVSGTARVTVDERCFLVSENQSTYIPIGTLHRLENPGKIPLELIEVQSGAYLGEDDIERFDDVYARQSDE</sequence>
<evidence type="ECO:0000256" key="4">
    <source>
        <dbReference type="ARBA" id="ARBA00022679"/>
    </source>
</evidence>
<accession>A0A2T0UZS0</accession>
<evidence type="ECO:0000256" key="7">
    <source>
        <dbReference type="ARBA" id="ARBA00023134"/>
    </source>
</evidence>
<dbReference type="SUPFAM" id="SSF51182">
    <property type="entry name" value="RmlC-like cupins"/>
    <property type="match status" value="1"/>
</dbReference>
<dbReference type="GO" id="GO:0009298">
    <property type="term" value="P:GDP-mannose biosynthetic process"/>
    <property type="evidence" value="ECO:0007669"/>
    <property type="project" value="UniProtKB-UniPathway"/>
</dbReference>
<feature type="domain" description="MannoseP isomerase/GMP-like beta-helix" evidence="12">
    <location>
        <begin position="299"/>
        <end position="346"/>
    </location>
</feature>
<evidence type="ECO:0000259" key="10">
    <source>
        <dbReference type="Pfam" id="PF00483"/>
    </source>
</evidence>
<evidence type="ECO:0000256" key="1">
    <source>
        <dbReference type="ARBA" id="ARBA00004823"/>
    </source>
</evidence>
<dbReference type="EC" id="2.7.7.13" evidence="3"/>
<evidence type="ECO:0000256" key="3">
    <source>
        <dbReference type="ARBA" id="ARBA00012387"/>
    </source>
</evidence>
<comment type="similarity">
    <text evidence="2 9">Belongs to the mannose-6-phosphate isomerase type 2 family.</text>
</comment>
<dbReference type="InterPro" id="IPR054566">
    <property type="entry name" value="ManC/GMP-like_b-helix"/>
</dbReference>
<dbReference type="FunFam" id="3.90.550.10:FF:000046">
    <property type="entry name" value="Mannose-1-phosphate guanylyltransferase (GDP)"/>
    <property type="match status" value="1"/>
</dbReference>
<dbReference type="EMBL" id="PVTK01000008">
    <property type="protein sequence ID" value="PRY63433.1"/>
    <property type="molecule type" value="Genomic_DNA"/>
</dbReference>
<dbReference type="AlphaFoldDB" id="A0A2T0UZS0"/>
<dbReference type="GO" id="GO:0000271">
    <property type="term" value="P:polysaccharide biosynthetic process"/>
    <property type="evidence" value="ECO:0007669"/>
    <property type="project" value="InterPro"/>
</dbReference>
<evidence type="ECO:0000313" key="14">
    <source>
        <dbReference type="Proteomes" id="UP000237647"/>
    </source>
</evidence>
<dbReference type="GO" id="GO:0005525">
    <property type="term" value="F:GTP binding"/>
    <property type="evidence" value="ECO:0007669"/>
    <property type="project" value="UniProtKB-KW"/>
</dbReference>
<comment type="catalytic activity">
    <reaction evidence="8">
        <text>alpha-D-mannose 1-phosphate + GTP + H(+) = GDP-alpha-D-mannose + diphosphate</text>
        <dbReference type="Rhea" id="RHEA:15229"/>
        <dbReference type="ChEBI" id="CHEBI:15378"/>
        <dbReference type="ChEBI" id="CHEBI:33019"/>
        <dbReference type="ChEBI" id="CHEBI:37565"/>
        <dbReference type="ChEBI" id="CHEBI:57527"/>
        <dbReference type="ChEBI" id="CHEBI:58409"/>
        <dbReference type="EC" id="2.7.7.13"/>
    </reaction>
</comment>
<dbReference type="InterPro" id="IPR049577">
    <property type="entry name" value="GMPP_N"/>
</dbReference>
<protein>
    <recommendedName>
        <fullName evidence="3">mannose-1-phosphate guanylyltransferase</fullName>
        <ecNumber evidence="3">2.7.7.13</ecNumber>
    </recommendedName>
</protein>
<keyword evidence="14" id="KW-1185">Reference proteome</keyword>
<dbReference type="Gene3D" id="2.60.120.10">
    <property type="entry name" value="Jelly Rolls"/>
    <property type="match status" value="1"/>
</dbReference>
<dbReference type="Pfam" id="PF00483">
    <property type="entry name" value="NTP_transferase"/>
    <property type="match status" value="1"/>
</dbReference>
<dbReference type="GO" id="GO:0004475">
    <property type="term" value="F:mannose-1-phosphate guanylyltransferase (GTP) activity"/>
    <property type="evidence" value="ECO:0007669"/>
    <property type="project" value="UniProtKB-EC"/>
</dbReference>
<evidence type="ECO:0000256" key="9">
    <source>
        <dbReference type="RuleBase" id="RU004190"/>
    </source>
</evidence>
<feature type="domain" description="Nucleotidyl transferase" evidence="10">
    <location>
        <begin position="4"/>
        <end position="280"/>
    </location>
</feature>
<dbReference type="InterPro" id="IPR001538">
    <property type="entry name" value="Man6P_isomerase-2_C"/>
</dbReference>
<keyword evidence="7" id="KW-0342">GTP-binding</keyword>
<dbReference type="OrthoDB" id="9806359at2"/>
<dbReference type="InterPro" id="IPR051161">
    <property type="entry name" value="Mannose-6P_isomerase_type2"/>
</dbReference>
<evidence type="ECO:0000256" key="8">
    <source>
        <dbReference type="ARBA" id="ARBA00047343"/>
    </source>
</evidence>
<keyword evidence="5 13" id="KW-0548">Nucleotidyltransferase</keyword>
<dbReference type="RefSeq" id="WP_106375493.1">
    <property type="nucleotide sequence ID" value="NZ_PVTK01000008.1"/>
</dbReference>
<dbReference type="InterPro" id="IPR011051">
    <property type="entry name" value="RmlC_Cupin_sf"/>
</dbReference>
<dbReference type="UniPathway" id="UPA00126">
    <property type="reaction ID" value="UER00930"/>
</dbReference>
<evidence type="ECO:0000259" key="11">
    <source>
        <dbReference type="Pfam" id="PF01050"/>
    </source>
</evidence>
<evidence type="ECO:0000259" key="12">
    <source>
        <dbReference type="Pfam" id="PF22640"/>
    </source>
</evidence>
<evidence type="ECO:0000313" key="13">
    <source>
        <dbReference type="EMBL" id="PRY63433.1"/>
    </source>
</evidence>
<dbReference type="InterPro" id="IPR029044">
    <property type="entry name" value="Nucleotide-diphossugar_trans"/>
</dbReference>
<gene>
    <name evidence="13" type="ORF">B0H98_10828</name>
</gene>
<dbReference type="FunFam" id="2.60.120.10:FF:000032">
    <property type="entry name" value="Mannose-1-phosphate guanylyltransferase/mannose-6-phosphate isomerase"/>
    <property type="match status" value="1"/>
</dbReference>
<proteinExistence type="inferred from homology"/>
<dbReference type="InterPro" id="IPR006375">
    <property type="entry name" value="Man1P_GuaTrfase/Man6P_Isoase"/>
</dbReference>
<comment type="pathway">
    <text evidence="1">Nucleotide-sugar biosynthesis; GDP-alpha-D-mannose biosynthesis; GDP-alpha-D-mannose from alpha-D-mannose 1-phosphate (GTP route): step 1/1.</text>
</comment>
<reference evidence="13 14" key="1">
    <citation type="submission" date="2018-03" db="EMBL/GenBank/DDBJ databases">
        <title>Genomic Encyclopedia of Type Strains, Phase III (KMG-III): the genomes of soil and plant-associated and newly described type strains.</title>
        <authorList>
            <person name="Whitman W."/>
        </authorList>
    </citation>
    <scope>NUCLEOTIDE SEQUENCE [LARGE SCALE GENOMIC DNA]</scope>
    <source>
        <strain evidence="13 14">CGMCC 1.12152</strain>
    </source>
</reference>
<keyword evidence="6" id="KW-0547">Nucleotide-binding</keyword>
<organism evidence="13 14">
    <name type="scientific">Vreelandella songnenensis</name>
    <dbReference type="NCBI Taxonomy" id="1176243"/>
    <lineage>
        <taxon>Bacteria</taxon>
        <taxon>Pseudomonadati</taxon>
        <taxon>Pseudomonadota</taxon>
        <taxon>Gammaproteobacteria</taxon>
        <taxon>Oceanospirillales</taxon>
        <taxon>Halomonadaceae</taxon>
        <taxon>Vreelandella</taxon>
    </lineage>
</organism>
<dbReference type="PANTHER" id="PTHR46390:SF1">
    <property type="entry name" value="MANNOSE-1-PHOSPHATE GUANYLYLTRANSFERASE"/>
    <property type="match status" value="1"/>
</dbReference>
<evidence type="ECO:0000256" key="2">
    <source>
        <dbReference type="ARBA" id="ARBA00006115"/>
    </source>
</evidence>
<evidence type="ECO:0000256" key="6">
    <source>
        <dbReference type="ARBA" id="ARBA00022741"/>
    </source>
</evidence>
<dbReference type="Pfam" id="PF01050">
    <property type="entry name" value="MannoseP_isomer"/>
    <property type="match status" value="1"/>
</dbReference>
<evidence type="ECO:0000256" key="5">
    <source>
        <dbReference type="ARBA" id="ARBA00022695"/>
    </source>
</evidence>
<dbReference type="NCBIfam" id="TIGR01479">
    <property type="entry name" value="GMP_PMI"/>
    <property type="match status" value="1"/>
</dbReference>
<dbReference type="PANTHER" id="PTHR46390">
    <property type="entry name" value="MANNOSE-1-PHOSPHATE GUANYLYLTRANSFERASE"/>
    <property type="match status" value="1"/>
</dbReference>
<keyword evidence="4 13" id="KW-0808">Transferase</keyword>
<feature type="domain" description="Mannose-6-phosphate isomerase type II C-terminal" evidence="11">
    <location>
        <begin position="353"/>
        <end position="464"/>
    </location>
</feature>
<name>A0A2T0UZS0_9GAMM</name>
<dbReference type="SUPFAM" id="SSF53448">
    <property type="entry name" value="Nucleotide-diphospho-sugar transferases"/>
    <property type="match status" value="1"/>
</dbReference>
<dbReference type="Pfam" id="PF22640">
    <property type="entry name" value="ManC_GMP_beta-helix"/>
    <property type="match status" value="1"/>
</dbReference>